<accession>A0A6M2D9F7</accession>
<organism evidence="1">
    <name type="scientific">Rhipicephalus microplus</name>
    <name type="common">Cattle tick</name>
    <name type="synonym">Boophilus microplus</name>
    <dbReference type="NCBI Taxonomy" id="6941"/>
    <lineage>
        <taxon>Eukaryota</taxon>
        <taxon>Metazoa</taxon>
        <taxon>Ecdysozoa</taxon>
        <taxon>Arthropoda</taxon>
        <taxon>Chelicerata</taxon>
        <taxon>Arachnida</taxon>
        <taxon>Acari</taxon>
        <taxon>Parasitiformes</taxon>
        <taxon>Ixodida</taxon>
        <taxon>Ixodoidea</taxon>
        <taxon>Ixodidae</taxon>
        <taxon>Rhipicephalinae</taxon>
        <taxon>Rhipicephalus</taxon>
        <taxon>Boophilus</taxon>
    </lineage>
</organism>
<dbReference type="AlphaFoldDB" id="A0A6M2D9F7"/>
<proteinExistence type="predicted"/>
<name>A0A6M2D9F7_RHIMP</name>
<reference evidence="1" key="1">
    <citation type="submission" date="2019-09" db="EMBL/GenBank/DDBJ databases">
        <title>Organ-specific transcriptomic study of the physiology of the cattle tick, Rhipicephalus microplus.</title>
        <authorList>
            <person name="Tirloni L."/>
            <person name="Braz G."/>
            <person name="Gandara A.C.P."/>
            <person name="Sabadin G.A."/>
            <person name="da Silva R.M."/>
            <person name="Guizzo M.G."/>
            <person name="Machado J.A."/>
            <person name="Costa E.P."/>
            <person name="Gomes H.F."/>
            <person name="Moraes J."/>
            <person name="Mota M.B.S."/>
            <person name="Mesquita R.D."/>
            <person name="Alvarenga P.H."/>
            <person name="Alves F."/>
            <person name="Seixas A."/>
            <person name="da Fonseca R.N."/>
            <person name="Fogaca A."/>
            <person name="Logullo C."/>
            <person name="Tanaka A."/>
            <person name="Daffre S."/>
            <person name="Termignoni C."/>
            <person name="Vaz I.S.Jr."/>
            <person name="Oliveira P.L."/>
            <person name="Ribeiro J.M."/>
        </authorList>
    </citation>
    <scope>NUCLEOTIDE SEQUENCE</scope>
    <source>
        <strain evidence="1">Porto Alegre</strain>
    </source>
</reference>
<sequence length="114" mass="12435">MSGAPMTTVLSASRVASLATLHATAAAVPHLRTPPLELLPMRRSRPPRLHTNRGTLTRIVAHQLLVSHLLVADHHLLCVVDHLLRRETNQCSSRGKNCNFCAIIKASIFAAKCC</sequence>
<evidence type="ECO:0000313" key="1">
    <source>
        <dbReference type="EMBL" id="NOV42719.1"/>
    </source>
</evidence>
<protein>
    <submittedName>
        <fullName evidence="1">Putative secreted protein</fullName>
    </submittedName>
</protein>
<dbReference type="EMBL" id="GHWJ01009982">
    <property type="protein sequence ID" value="NOV42719.1"/>
    <property type="molecule type" value="Transcribed_RNA"/>
</dbReference>